<organism evidence="4 5">
    <name type="scientific">Ignelater luminosus</name>
    <name type="common">Cucubano</name>
    <name type="synonym">Pyrophorus luminosus</name>
    <dbReference type="NCBI Taxonomy" id="2038154"/>
    <lineage>
        <taxon>Eukaryota</taxon>
        <taxon>Metazoa</taxon>
        <taxon>Ecdysozoa</taxon>
        <taxon>Arthropoda</taxon>
        <taxon>Hexapoda</taxon>
        <taxon>Insecta</taxon>
        <taxon>Pterygota</taxon>
        <taxon>Neoptera</taxon>
        <taxon>Endopterygota</taxon>
        <taxon>Coleoptera</taxon>
        <taxon>Polyphaga</taxon>
        <taxon>Elateriformia</taxon>
        <taxon>Elateroidea</taxon>
        <taxon>Elateridae</taxon>
        <taxon>Agrypninae</taxon>
        <taxon>Pyrophorini</taxon>
        <taxon>Ignelater</taxon>
    </lineage>
</organism>
<dbReference type="GO" id="GO:0030431">
    <property type="term" value="P:sleep"/>
    <property type="evidence" value="ECO:0007669"/>
    <property type="project" value="InterPro"/>
</dbReference>
<sequence length="163" mass="18622">MNNCCKLLLLILILWNALTAKTIDCYVCSSLEDDKCESEPKKVVACPNISTACSKIVMKDIKYRYIFNNTEFNASQQNEVMWDGESLDWIVIAKPIYVTIRKCYNEPLQRIRTPGCYHYLDTHNKATVCKCTGDLCNDAAGLNFSLMGFITCYAFLQADIWRS</sequence>
<evidence type="ECO:0000313" key="5">
    <source>
        <dbReference type="Proteomes" id="UP000801492"/>
    </source>
</evidence>
<keyword evidence="5" id="KW-1185">Reference proteome</keyword>
<evidence type="ECO:0008006" key="6">
    <source>
        <dbReference type="Google" id="ProtNLM"/>
    </source>
</evidence>
<dbReference type="Gene3D" id="2.10.60.10">
    <property type="entry name" value="CD59"/>
    <property type="match status" value="1"/>
</dbReference>
<evidence type="ECO:0000313" key="4">
    <source>
        <dbReference type="EMBL" id="KAF2905413.1"/>
    </source>
</evidence>
<comment type="caution">
    <text evidence="4">The sequence shown here is derived from an EMBL/GenBank/DDBJ whole genome shotgun (WGS) entry which is preliminary data.</text>
</comment>
<feature type="signal peptide" evidence="3">
    <location>
        <begin position="1"/>
        <end position="20"/>
    </location>
</feature>
<dbReference type="InterPro" id="IPR045860">
    <property type="entry name" value="Snake_toxin-like_sf"/>
</dbReference>
<dbReference type="InterPro" id="IPR031424">
    <property type="entry name" value="QVR-like"/>
</dbReference>
<feature type="chain" id="PRO_5035444199" description="Protein quiver" evidence="3">
    <location>
        <begin position="21"/>
        <end position="163"/>
    </location>
</feature>
<dbReference type="CDD" id="cd00117">
    <property type="entry name" value="TFP"/>
    <property type="match status" value="1"/>
</dbReference>
<evidence type="ECO:0000256" key="3">
    <source>
        <dbReference type="SAM" id="SignalP"/>
    </source>
</evidence>
<protein>
    <recommendedName>
        <fullName evidence="6">Protein quiver</fullName>
    </recommendedName>
</protein>
<name>A0A8K0GPW3_IGNLU</name>
<dbReference type="GO" id="GO:0032222">
    <property type="term" value="P:regulation of synaptic transmission, cholinergic"/>
    <property type="evidence" value="ECO:0007669"/>
    <property type="project" value="InterPro"/>
</dbReference>
<keyword evidence="1 3" id="KW-0732">Signal</keyword>
<dbReference type="Proteomes" id="UP000801492">
    <property type="component" value="Unassembled WGS sequence"/>
</dbReference>
<reference evidence="4" key="1">
    <citation type="submission" date="2019-08" db="EMBL/GenBank/DDBJ databases">
        <title>The genome of the North American firefly Photinus pyralis.</title>
        <authorList>
            <consortium name="Photinus pyralis genome working group"/>
            <person name="Fallon T.R."/>
            <person name="Sander Lower S.E."/>
            <person name="Weng J.-K."/>
        </authorList>
    </citation>
    <scope>NUCLEOTIDE SEQUENCE</scope>
    <source>
        <strain evidence="4">TRF0915ILg1</strain>
        <tissue evidence="4">Whole body</tissue>
    </source>
</reference>
<keyword evidence="2" id="KW-0325">Glycoprotein</keyword>
<dbReference type="AlphaFoldDB" id="A0A8K0GPW3"/>
<evidence type="ECO:0000256" key="2">
    <source>
        <dbReference type="ARBA" id="ARBA00023180"/>
    </source>
</evidence>
<gene>
    <name evidence="4" type="ORF">ILUMI_00765</name>
</gene>
<dbReference type="Pfam" id="PF17064">
    <property type="entry name" value="QVR"/>
    <property type="match status" value="1"/>
</dbReference>
<dbReference type="EMBL" id="VTPC01000543">
    <property type="protein sequence ID" value="KAF2905413.1"/>
    <property type="molecule type" value="Genomic_DNA"/>
</dbReference>
<accession>A0A8K0GPW3</accession>
<evidence type="ECO:0000256" key="1">
    <source>
        <dbReference type="ARBA" id="ARBA00022729"/>
    </source>
</evidence>
<proteinExistence type="predicted"/>